<protein>
    <recommendedName>
        <fullName evidence="5">MYND-type domain-containing protein</fullName>
    </recommendedName>
</protein>
<dbReference type="SUPFAM" id="SSF144232">
    <property type="entry name" value="HIT/MYND zinc finger-like"/>
    <property type="match status" value="1"/>
</dbReference>
<proteinExistence type="predicted"/>
<evidence type="ECO:0000256" key="3">
    <source>
        <dbReference type="ARBA" id="ARBA00022833"/>
    </source>
</evidence>
<reference evidence="6" key="2">
    <citation type="submission" date="2020-11" db="EMBL/GenBank/DDBJ databases">
        <authorList>
            <person name="McCartney M.A."/>
            <person name="Auch B."/>
            <person name="Kono T."/>
            <person name="Mallez S."/>
            <person name="Becker A."/>
            <person name="Gohl D.M."/>
            <person name="Silverstein K.A.T."/>
            <person name="Koren S."/>
            <person name="Bechman K.B."/>
            <person name="Herman A."/>
            <person name="Abrahante J.E."/>
            <person name="Garbe J."/>
        </authorList>
    </citation>
    <scope>NUCLEOTIDE SEQUENCE</scope>
    <source>
        <strain evidence="6">Duluth1</strain>
        <tissue evidence="6">Whole animal</tissue>
    </source>
</reference>
<evidence type="ECO:0000313" key="7">
    <source>
        <dbReference type="Proteomes" id="UP000828390"/>
    </source>
</evidence>
<dbReference type="Proteomes" id="UP000828390">
    <property type="component" value="Unassembled WGS sequence"/>
</dbReference>
<keyword evidence="1" id="KW-0479">Metal-binding</keyword>
<feature type="domain" description="MYND-type" evidence="5">
    <location>
        <begin position="49"/>
        <end position="86"/>
    </location>
</feature>
<dbReference type="PROSITE" id="PS50865">
    <property type="entry name" value="ZF_MYND_2"/>
    <property type="match status" value="1"/>
</dbReference>
<name>A0A9D4F2Y0_DREPO</name>
<evidence type="ECO:0000256" key="2">
    <source>
        <dbReference type="ARBA" id="ARBA00022771"/>
    </source>
</evidence>
<keyword evidence="7" id="KW-1185">Reference proteome</keyword>
<evidence type="ECO:0000259" key="5">
    <source>
        <dbReference type="PROSITE" id="PS50865"/>
    </source>
</evidence>
<organism evidence="6 7">
    <name type="scientific">Dreissena polymorpha</name>
    <name type="common">Zebra mussel</name>
    <name type="synonym">Mytilus polymorpha</name>
    <dbReference type="NCBI Taxonomy" id="45954"/>
    <lineage>
        <taxon>Eukaryota</taxon>
        <taxon>Metazoa</taxon>
        <taxon>Spiralia</taxon>
        <taxon>Lophotrochozoa</taxon>
        <taxon>Mollusca</taxon>
        <taxon>Bivalvia</taxon>
        <taxon>Autobranchia</taxon>
        <taxon>Heteroconchia</taxon>
        <taxon>Euheterodonta</taxon>
        <taxon>Imparidentia</taxon>
        <taxon>Neoheterodontei</taxon>
        <taxon>Myida</taxon>
        <taxon>Dreissenoidea</taxon>
        <taxon>Dreissenidae</taxon>
        <taxon>Dreissena</taxon>
    </lineage>
</organism>
<dbReference type="InterPro" id="IPR002893">
    <property type="entry name" value="Znf_MYND"/>
</dbReference>
<sequence>MDAWKPLLRDLQRHSMPQQTNILDVVGPSRPDDHEVIEATPLRPHGQRCKRCNLPGCTQSCARCMNVFYCSKSCQTCDWPTHKQSCKRLVDTGPSQSSAANGGTELSLLTLQQIFPTEDDHVFYVVEHTFLVQRQLKQ</sequence>
<evidence type="ECO:0000256" key="1">
    <source>
        <dbReference type="ARBA" id="ARBA00022723"/>
    </source>
</evidence>
<dbReference type="AlphaFoldDB" id="A0A9D4F2Y0"/>
<comment type="caution">
    <text evidence="6">The sequence shown here is derived from an EMBL/GenBank/DDBJ whole genome shotgun (WGS) entry which is preliminary data.</text>
</comment>
<keyword evidence="2 4" id="KW-0863">Zinc-finger</keyword>
<dbReference type="EMBL" id="JAIWYP010000008">
    <property type="protein sequence ID" value="KAH3788507.1"/>
    <property type="molecule type" value="Genomic_DNA"/>
</dbReference>
<gene>
    <name evidence="6" type="ORF">DPMN_166652</name>
</gene>
<dbReference type="Pfam" id="PF01753">
    <property type="entry name" value="zf-MYND"/>
    <property type="match status" value="1"/>
</dbReference>
<evidence type="ECO:0000313" key="6">
    <source>
        <dbReference type="EMBL" id="KAH3788507.1"/>
    </source>
</evidence>
<dbReference type="GO" id="GO:0008270">
    <property type="term" value="F:zinc ion binding"/>
    <property type="evidence" value="ECO:0007669"/>
    <property type="project" value="UniProtKB-KW"/>
</dbReference>
<accession>A0A9D4F2Y0</accession>
<keyword evidence="3" id="KW-0862">Zinc</keyword>
<dbReference type="Gene3D" id="6.10.140.2220">
    <property type="match status" value="1"/>
</dbReference>
<dbReference type="OrthoDB" id="2519255at2759"/>
<evidence type="ECO:0000256" key="4">
    <source>
        <dbReference type="PROSITE-ProRule" id="PRU00134"/>
    </source>
</evidence>
<reference evidence="6" key="1">
    <citation type="journal article" date="2019" name="bioRxiv">
        <title>The Genome of the Zebra Mussel, Dreissena polymorpha: A Resource for Invasive Species Research.</title>
        <authorList>
            <person name="McCartney M.A."/>
            <person name="Auch B."/>
            <person name="Kono T."/>
            <person name="Mallez S."/>
            <person name="Zhang Y."/>
            <person name="Obille A."/>
            <person name="Becker A."/>
            <person name="Abrahante J.E."/>
            <person name="Garbe J."/>
            <person name="Badalamenti J.P."/>
            <person name="Herman A."/>
            <person name="Mangelson H."/>
            <person name="Liachko I."/>
            <person name="Sullivan S."/>
            <person name="Sone E.D."/>
            <person name="Koren S."/>
            <person name="Silverstein K.A.T."/>
            <person name="Beckman K.B."/>
            <person name="Gohl D.M."/>
        </authorList>
    </citation>
    <scope>NUCLEOTIDE SEQUENCE</scope>
    <source>
        <strain evidence="6">Duluth1</strain>
        <tissue evidence="6">Whole animal</tissue>
    </source>
</reference>